<evidence type="ECO:0000256" key="8">
    <source>
        <dbReference type="SAM" id="SignalP"/>
    </source>
</evidence>
<sequence length="413" mass="46204">MTSWVPWTLLLAFLPSSATELLKDEVERQRLRVELTRLAREYLKLLLLWSFRAAQVFAGISFLVVTASMLYGLLYFLVIPSRYHEQDVFFNYGPRHGAITQPSYYPFVPTASLNLQDPVHQWQSMVPVSKQTTPPALVPGVKYDVILELTVPESRSNAEVGVFMVSTSLWEAENKRQLAASARPVMLHDMPMPVRWLRLGFWLVPYALGFTEPMQTLRVTAVNGYLENIEYPLTRVDIELNTPMLQVYSAKLTVIAQLTGVRYLMYHWAVPTAILFILNIVFLEALVVVVLYAMYILPQLDEEANADITALEAAATDARDKAKKVFETGTPLDDETIPHVESETLIGEASFTTTDMAASSAALDKIIEAVIGDVKDKAMDVKKEQAGDALDEVIGDAKDKVMDVKKEQAGDSP</sequence>
<feature type="chain" id="PRO_5043942483" description="Seipin" evidence="8">
    <location>
        <begin position="20"/>
        <end position="413"/>
    </location>
</feature>
<evidence type="ECO:0000256" key="2">
    <source>
        <dbReference type="ARBA" id="ARBA00022692"/>
    </source>
</evidence>
<evidence type="ECO:0000313" key="10">
    <source>
        <dbReference type="Proteomes" id="UP001162029"/>
    </source>
</evidence>
<feature type="transmembrane region" description="Helical" evidence="7">
    <location>
        <begin position="56"/>
        <end position="78"/>
    </location>
</feature>
<dbReference type="Pfam" id="PF06775">
    <property type="entry name" value="Seipin"/>
    <property type="match status" value="1"/>
</dbReference>
<dbReference type="PANTHER" id="PTHR21212:SF0">
    <property type="entry name" value="SEIPIN"/>
    <property type="match status" value="1"/>
</dbReference>
<dbReference type="PANTHER" id="PTHR21212">
    <property type="entry name" value="BERNARDINELLI-SEIP CONGENITAL LIPODYSTROPHY 2 HOMOLOG BSCL2 PROTEIN"/>
    <property type="match status" value="1"/>
</dbReference>
<dbReference type="InterPro" id="IPR009617">
    <property type="entry name" value="Seipin"/>
</dbReference>
<accession>A0AAV0V9G5</accession>
<dbReference type="GO" id="GO:0140042">
    <property type="term" value="P:lipid droplet formation"/>
    <property type="evidence" value="ECO:0007669"/>
    <property type="project" value="UniProtKB-ARBA"/>
</dbReference>
<dbReference type="GO" id="GO:0006629">
    <property type="term" value="P:lipid metabolic process"/>
    <property type="evidence" value="ECO:0007669"/>
    <property type="project" value="UniProtKB-KW"/>
</dbReference>
<dbReference type="Proteomes" id="UP001162029">
    <property type="component" value="Unassembled WGS sequence"/>
</dbReference>
<gene>
    <name evidence="9" type="ORF">PDE001_LOCUS9498</name>
</gene>
<protein>
    <recommendedName>
        <fullName evidence="11">Seipin</fullName>
    </recommendedName>
</protein>
<proteinExistence type="predicted"/>
<evidence type="ECO:0008006" key="11">
    <source>
        <dbReference type="Google" id="ProtNLM"/>
    </source>
</evidence>
<keyword evidence="2 7" id="KW-0812">Transmembrane</keyword>
<evidence type="ECO:0000256" key="7">
    <source>
        <dbReference type="SAM" id="Phobius"/>
    </source>
</evidence>
<reference evidence="9" key="1">
    <citation type="submission" date="2022-12" db="EMBL/GenBank/DDBJ databases">
        <authorList>
            <person name="Webb A."/>
        </authorList>
    </citation>
    <scope>NUCLEOTIDE SEQUENCE</scope>
    <source>
        <strain evidence="9">Pd1</strain>
    </source>
</reference>
<keyword evidence="6 7" id="KW-0472">Membrane</keyword>
<keyword evidence="4 7" id="KW-1133">Transmembrane helix</keyword>
<organism evidence="9 10">
    <name type="scientific">Peronospora destructor</name>
    <dbReference type="NCBI Taxonomy" id="86335"/>
    <lineage>
        <taxon>Eukaryota</taxon>
        <taxon>Sar</taxon>
        <taxon>Stramenopiles</taxon>
        <taxon>Oomycota</taxon>
        <taxon>Peronosporomycetes</taxon>
        <taxon>Peronosporales</taxon>
        <taxon>Peronosporaceae</taxon>
        <taxon>Peronospora</taxon>
    </lineage>
</organism>
<dbReference type="CDD" id="cd23995">
    <property type="entry name" value="Seipin_BSCL2_like"/>
    <property type="match status" value="1"/>
</dbReference>
<dbReference type="AlphaFoldDB" id="A0AAV0V9G5"/>
<dbReference type="GO" id="GO:0005789">
    <property type="term" value="C:endoplasmic reticulum membrane"/>
    <property type="evidence" value="ECO:0007669"/>
    <property type="project" value="UniProtKB-SubCell"/>
</dbReference>
<evidence type="ECO:0000256" key="4">
    <source>
        <dbReference type="ARBA" id="ARBA00022989"/>
    </source>
</evidence>
<keyword evidence="10" id="KW-1185">Reference proteome</keyword>
<evidence type="ECO:0000313" key="9">
    <source>
        <dbReference type="EMBL" id="CAI5744349.1"/>
    </source>
</evidence>
<evidence type="ECO:0000256" key="1">
    <source>
        <dbReference type="ARBA" id="ARBA00004477"/>
    </source>
</evidence>
<evidence type="ECO:0000256" key="3">
    <source>
        <dbReference type="ARBA" id="ARBA00022824"/>
    </source>
</evidence>
<comment type="subcellular location">
    <subcellularLocation>
        <location evidence="1">Endoplasmic reticulum membrane</location>
        <topology evidence="1">Multi-pass membrane protein</topology>
    </subcellularLocation>
</comment>
<keyword evidence="3" id="KW-0256">Endoplasmic reticulum</keyword>
<feature type="transmembrane region" description="Helical" evidence="7">
    <location>
        <begin position="272"/>
        <end position="295"/>
    </location>
</feature>
<evidence type="ECO:0000256" key="6">
    <source>
        <dbReference type="ARBA" id="ARBA00023136"/>
    </source>
</evidence>
<keyword evidence="8" id="KW-0732">Signal</keyword>
<evidence type="ECO:0000256" key="5">
    <source>
        <dbReference type="ARBA" id="ARBA00023098"/>
    </source>
</evidence>
<name>A0AAV0V9G5_9STRA</name>
<feature type="signal peptide" evidence="8">
    <location>
        <begin position="1"/>
        <end position="19"/>
    </location>
</feature>
<dbReference type="EMBL" id="CANTFM010002079">
    <property type="protein sequence ID" value="CAI5744349.1"/>
    <property type="molecule type" value="Genomic_DNA"/>
</dbReference>
<keyword evidence="5" id="KW-0443">Lipid metabolism</keyword>
<comment type="caution">
    <text evidence="9">The sequence shown here is derived from an EMBL/GenBank/DDBJ whole genome shotgun (WGS) entry which is preliminary data.</text>
</comment>